<dbReference type="InterPro" id="IPR002645">
    <property type="entry name" value="STAS_dom"/>
</dbReference>
<reference evidence="3 4" key="1">
    <citation type="submission" date="2019-07" db="EMBL/GenBank/DDBJ databases">
        <title>Tepidimonas sediminis YIM 72259 draft genome.</title>
        <authorList>
            <person name="Da Costa M.S."/>
            <person name="Froufe H.J.C."/>
            <person name="Egas C."/>
            <person name="Albuquerque L."/>
        </authorList>
    </citation>
    <scope>NUCLEOTIDE SEQUENCE [LARGE SCALE GENOMIC DNA]</scope>
    <source>
        <strain evidence="3 4">YIM 72259</strain>
    </source>
</reference>
<dbReference type="Pfam" id="PF13466">
    <property type="entry name" value="STAS_2"/>
    <property type="match status" value="1"/>
</dbReference>
<organism evidence="3 4">
    <name type="scientific">Tepidimonas sediminis</name>
    <dbReference type="NCBI Taxonomy" id="2588941"/>
    <lineage>
        <taxon>Bacteria</taxon>
        <taxon>Pseudomonadati</taxon>
        <taxon>Pseudomonadota</taxon>
        <taxon>Betaproteobacteria</taxon>
        <taxon>Burkholderiales</taxon>
        <taxon>Tepidimonas</taxon>
    </lineage>
</organism>
<dbReference type="Gene3D" id="3.30.750.24">
    <property type="entry name" value="STAS domain"/>
    <property type="match status" value="1"/>
</dbReference>
<dbReference type="RefSeq" id="WP_143896013.1">
    <property type="nucleotide sequence ID" value="NZ_VJND01000012.1"/>
</dbReference>
<dbReference type="EMBL" id="VJND01000012">
    <property type="protein sequence ID" value="TSE24456.1"/>
    <property type="molecule type" value="Genomic_DNA"/>
</dbReference>
<proteinExistence type="predicted"/>
<dbReference type="Proteomes" id="UP000320225">
    <property type="component" value="Unassembled WGS sequence"/>
</dbReference>
<dbReference type="InterPro" id="IPR036513">
    <property type="entry name" value="STAS_dom_sf"/>
</dbReference>
<gene>
    <name evidence="3" type="ORF">Tsedi_01891</name>
</gene>
<dbReference type="PROSITE" id="PS50801">
    <property type="entry name" value="STAS"/>
    <property type="match status" value="1"/>
</dbReference>
<feature type="compositionally biased region" description="Low complexity" evidence="1">
    <location>
        <begin position="70"/>
        <end position="81"/>
    </location>
</feature>
<accession>A0A554WLM4</accession>
<dbReference type="InterPro" id="IPR058548">
    <property type="entry name" value="MlaB-like_STAS"/>
</dbReference>
<feature type="domain" description="STAS" evidence="2">
    <location>
        <begin position="459"/>
        <end position="519"/>
    </location>
</feature>
<dbReference type="OrthoDB" id="5298269at2"/>
<dbReference type="SUPFAM" id="SSF52091">
    <property type="entry name" value="SpoIIaa-like"/>
    <property type="match status" value="1"/>
</dbReference>
<protein>
    <submittedName>
        <fullName evidence="3">STAS domain protein</fullName>
    </submittedName>
</protein>
<dbReference type="AlphaFoldDB" id="A0A554WLM4"/>
<feature type="region of interest" description="Disordered" evidence="1">
    <location>
        <begin position="70"/>
        <end position="90"/>
    </location>
</feature>
<evidence type="ECO:0000313" key="4">
    <source>
        <dbReference type="Proteomes" id="UP000320225"/>
    </source>
</evidence>
<keyword evidence="4" id="KW-1185">Reference proteome</keyword>
<evidence type="ECO:0000259" key="2">
    <source>
        <dbReference type="PROSITE" id="PS50801"/>
    </source>
</evidence>
<sequence>MEARPASTAPVRWWAALWRRWRGGVDPAEDVRGLPEERAALEAALRLKRRHDEERHAELDELRALRLRQQGQRAGEQRGAAPSGQGGDEAWAVPAAPRARTAEQIERIAAQMAEQLTAPAPPDAAADGGAPRRGRPRLAIDLVHAEPHAAVEPQGWLGHPALTEAAVAYANGRFDAARRSLEALEADARQPALACVAGRLRLDLLWALGDLPGFEAAAADWAERFGRPPPVWPVQHAETAAPARPVPQRIWRAPARLSASALTGWDGASEPDALDWRGLEAVEDDALAPLTEALERWAAQPRVLSMAGVEVLLRVLKAATPSGRRDVAVGWWRLRLAALRLLERRAAYELAALDALASVGLAPVPWSVPRARVVEVDELPAEAPSPAAPQGTVLAGESQFPAMPTALADWPAEAPAARGASASVIVEGVLAGDVGSTLARLEEAWLRLQDADGGGMPLLVIDAQGLQRLDFAAAGALLQWLLAARARGLRVQWHGVAPLIGLLLHAVGIDEVAEVRLRQ</sequence>
<evidence type="ECO:0000313" key="3">
    <source>
        <dbReference type="EMBL" id="TSE24456.1"/>
    </source>
</evidence>
<name>A0A554WLM4_9BURK</name>
<comment type="caution">
    <text evidence="3">The sequence shown here is derived from an EMBL/GenBank/DDBJ whole genome shotgun (WGS) entry which is preliminary data.</text>
</comment>
<evidence type="ECO:0000256" key="1">
    <source>
        <dbReference type="SAM" id="MobiDB-lite"/>
    </source>
</evidence>